<organism evidence="2">
    <name type="scientific">Amphimedon queenslandica</name>
    <name type="common">Sponge</name>
    <dbReference type="NCBI Taxonomy" id="400682"/>
    <lineage>
        <taxon>Eukaryota</taxon>
        <taxon>Metazoa</taxon>
        <taxon>Porifera</taxon>
        <taxon>Demospongiae</taxon>
        <taxon>Heteroscleromorpha</taxon>
        <taxon>Haplosclerida</taxon>
        <taxon>Niphatidae</taxon>
        <taxon>Amphimedon</taxon>
    </lineage>
</organism>
<sequence length="65" mass="7406">MAEPVEDGSREELVSTLMNISETLCKKAMAIEESGLAKVRRGRALQEKNKHSFSTDRRKRTNELE</sequence>
<dbReference type="InParanoid" id="A0A1X7TXJ0"/>
<feature type="compositionally biased region" description="Basic and acidic residues" evidence="1">
    <location>
        <begin position="44"/>
        <end position="65"/>
    </location>
</feature>
<accession>A0A1X7TXJ0</accession>
<dbReference type="EnsemblMetazoa" id="Aqu2.1.20011_001">
    <property type="protein sequence ID" value="Aqu2.1.20011_001"/>
    <property type="gene ID" value="Aqu2.1.20011"/>
</dbReference>
<dbReference type="AlphaFoldDB" id="A0A1X7TXJ0"/>
<proteinExistence type="predicted"/>
<name>A0A1X7TXJ0_AMPQE</name>
<evidence type="ECO:0000256" key="1">
    <source>
        <dbReference type="SAM" id="MobiDB-lite"/>
    </source>
</evidence>
<feature type="region of interest" description="Disordered" evidence="1">
    <location>
        <begin position="42"/>
        <end position="65"/>
    </location>
</feature>
<evidence type="ECO:0000313" key="2">
    <source>
        <dbReference type="EnsemblMetazoa" id="Aqu2.1.20011_001"/>
    </source>
</evidence>
<reference evidence="2" key="1">
    <citation type="submission" date="2017-05" db="UniProtKB">
        <authorList>
            <consortium name="EnsemblMetazoa"/>
        </authorList>
    </citation>
    <scope>IDENTIFICATION</scope>
</reference>
<protein>
    <submittedName>
        <fullName evidence="2">Uncharacterized protein</fullName>
    </submittedName>
</protein>